<evidence type="ECO:0000313" key="8">
    <source>
        <dbReference type="Proteomes" id="UP000762703"/>
    </source>
</evidence>
<dbReference type="InterPro" id="IPR017871">
    <property type="entry name" value="ABC_transporter-like_CS"/>
</dbReference>
<dbReference type="Pfam" id="PF00005">
    <property type="entry name" value="ABC_tran"/>
    <property type="match status" value="1"/>
</dbReference>
<dbReference type="InterPro" id="IPR050683">
    <property type="entry name" value="Bact_Polysacc_Export_ATP-bd"/>
</dbReference>
<dbReference type="EMBL" id="SUTE01000030">
    <property type="protein sequence ID" value="MBE6504809.1"/>
    <property type="molecule type" value="Genomic_DNA"/>
</dbReference>
<dbReference type="CDD" id="cd03220">
    <property type="entry name" value="ABC_KpsT_Wzt"/>
    <property type="match status" value="1"/>
</dbReference>
<dbReference type="InterPro" id="IPR003593">
    <property type="entry name" value="AAA+_ATPase"/>
</dbReference>
<organism evidence="7 8">
    <name type="scientific">Methanobrevibacter millerae</name>
    <dbReference type="NCBI Taxonomy" id="230361"/>
    <lineage>
        <taxon>Archaea</taxon>
        <taxon>Methanobacteriati</taxon>
        <taxon>Methanobacteriota</taxon>
        <taxon>Methanomada group</taxon>
        <taxon>Methanobacteria</taxon>
        <taxon>Methanobacteriales</taxon>
        <taxon>Methanobacteriaceae</taxon>
        <taxon>Methanobrevibacter</taxon>
    </lineage>
</organism>
<keyword evidence="5" id="KW-0175">Coiled coil</keyword>
<name>A0A8T3V9Q3_9EURY</name>
<dbReference type="PANTHER" id="PTHR46743:SF2">
    <property type="entry name" value="TEICHOIC ACIDS EXPORT ATP-BINDING PROTEIN TAGH"/>
    <property type="match status" value="1"/>
</dbReference>
<evidence type="ECO:0000313" key="7">
    <source>
        <dbReference type="EMBL" id="MBE6504809.1"/>
    </source>
</evidence>
<protein>
    <submittedName>
        <fullName evidence="7">ABC transporter ATP-binding protein</fullName>
    </submittedName>
</protein>
<keyword evidence="2" id="KW-0813">Transport</keyword>
<dbReference type="GO" id="GO:0016887">
    <property type="term" value="F:ATP hydrolysis activity"/>
    <property type="evidence" value="ECO:0007669"/>
    <property type="project" value="InterPro"/>
</dbReference>
<dbReference type="SMART" id="SM00382">
    <property type="entry name" value="AAA"/>
    <property type="match status" value="1"/>
</dbReference>
<dbReference type="GO" id="GO:0140359">
    <property type="term" value="F:ABC-type transporter activity"/>
    <property type="evidence" value="ECO:0007669"/>
    <property type="project" value="InterPro"/>
</dbReference>
<dbReference type="AlphaFoldDB" id="A0A8T3V9Q3"/>
<keyword evidence="3" id="KW-0547">Nucleotide-binding</keyword>
<dbReference type="PANTHER" id="PTHR46743">
    <property type="entry name" value="TEICHOIC ACIDS EXPORT ATP-BINDING PROTEIN TAGH"/>
    <property type="match status" value="1"/>
</dbReference>
<dbReference type="SUPFAM" id="SSF52540">
    <property type="entry name" value="P-loop containing nucleoside triphosphate hydrolases"/>
    <property type="match status" value="1"/>
</dbReference>
<reference evidence="7" key="1">
    <citation type="submission" date="2019-04" db="EMBL/GenBank/DDBJ databases">
        <title>Evolution of Biomass-Degrading Anaerobic Consortia Revealed by Metagenomics.</title>
        <authorList>
            <person name="Peng X."/>
        </authorList>
    </citation>
    <scope>NUCLEOTIDE SEQUENCE</scope>
    <source>
        <strain evidence="7">SIG12</strain>
    </source>
</reference>
<evidence type="ECO:0000256" key="2">
    <source>
        <dbReference type="ARBA" id="ARBA00022448"/>
    </source>
</evidence>
<dbReference type="PROSITE" id="PS50893">
    <property type="entry name" value="ABC_TRANSPORTER_2"/>
    <property type="match status" value="1"/>
</dbReference>
<comment type="similarity">
    <text evidence="1">Belongs to the ABC transporter superfamily.</text>
</comment>
<dbReference type="InterPro" id="IPR015860">
    <property type="entry name" value="ABC_transpr_TagH-like"/>
</dbReference>
<dbReference type="Proteomes" id="UP000762703">
    <property type="component" value="Unassembled WGS sequence"/>
</dbReference>
<dbReference type="InterPro" id="IPR003439">
    <property type="entry name" value="ABC_transporter-like_ATP-bd"/>
</dbReference>
<sequence length="603" mass="68184">MSTQMRYPKNTYQDSSHDSGEWKDLDNILIDDWELLACCTLSPNQKPNSLVVTNFKFNIPQDAIIHAVDIRLDFHRDSSQNSINLEPPTVRLINVKEDYESKPLHGPTVSPIERSVLFDGSNMSPAELNNPDFGVEIIFDENESEFSGDLFFDFVRISVNYEEQRFVIGSLNGEGFPVKEKPLQKAVGETFIYTVLFNNSNGINKDPQDIKINLPEGLEVINHYFGSDKKGKIEVNEIDYEEDRFDFDMLTGEQEIIYDDDKIDLDTLIWHTGVKGIGMSRLRLELKCVSEGFKEISAFNEFSGTGAHFYVEVHPEGYEHEPNVYEESLLKWKSQLDVDEDYQTLNKEVVIEVNNLNREFDKAQEKVDNLKEYVIKWLKRDLKPKTKFKALTDVSFTINRGERVGIIGFNGAGKSTLLKILSGVLRPNSGSIHINGKVAPLLELGAGFDHNYSGRENVFLNGAILGYSREFLEGKYDEIVEFSELEEFMELPIKNYSSGMIAKLGFAVATLVEPEILILDEILSVGDVRFQKKSGDKLKSMMNTGTTVLLVSHSVGTIRAMCNRVIWLDHGKIVMDGLTKDVCDAYVEAAKKASDDELTGLEI</sequence>
<accession>A0A8T3V9Q3</accession>
<keyword evidence="4 7" id="KW-0067">ATP-binding</keyword>
<evidence type="ECO:0000256" key="4">
    <source>
        <dbReference type="ARBA" id="ARBA00022840"/>
    </source>
</evidence>
<dbReference type="Gene3D" id="3.40.50.300">
    <property type="entry name" value="P-loop containing nucleotide triphosphate hydrolases"/>
    <property type="match status" value="1"/>
</dbReference>
<dbReference type="InterPro" id="IPR027417">
    <property type="entry name" value="P-loop_NTPase"/>
</dbReference>
<proteinExistence type="inferred from homology"/>
<evidence type="ECO:0000256" key="3">
    <source>
        <dbReference type="ARBA" id="ARBA00022741"/>
    </source>
</evidence>
<evidence type="ECO:0000256" key="1">
    <source>
        <dbReference type="ARBA" id="ARBA00005417"/>
    </source>
</evidence>
<dbReference type="GO" id="GO:0005524">
    <property type="term" value="F:ATP binding"/>
    <property type="evidence" value="ECO:0007669"/>
    <property type="project" value="UniProtKB-KW"/>
</dbReference>
<feature type="domain" description="ABC transporter" evidence="6">
    <location>
        <begin position="365"/>
        <end position="595"/>
    </location>
</feature>
<feature type="coiled-coil region" evidence="5">
    <location>
        <begin position="346"/>
        <end position="373"/>
    </location>
</feature>
<comment type="caution">
    <text evidence="7">The sequence shown here is derived from an EMBL/GenBank/DDBJ whole genome shotgun (WGS) entry which is preliminary data.</text>
</comment>
<gene>
    <name evidence="7" type="ORF">E7Z73_03555</name>
</gene>
<dbReference type="GO" id="GO:0016020">
    <property type="term" value="C:membrane"/>
    <property type="evidence" value="ECO:0007669"/>
    <property type="project" value="InterPro"/>
</dbReference>
<evidence type="ECO:0000259" key="6">
    <source>
        <dbReference type="PROSITE" id="PS50893"/>
    </source>
</evidence>
<dbReference type="RefSeq" id="WP_303736454.1">
    <property type="nucleotide sequence ID" value="NZ_SUTE01000030.1"/>
</dbReference>
<evidence type="ECO:0000256" key="5">
    <source>
        <dbReference type="SAM" id="Coils"/>
    </source>
</evidence>
<dbReference type="PROSITE" id="PS00211">
    <property type="entry name" value="ABC_TRANSPORTER_1"/>
    <property type="match status" value="1"/>
</dbReference>